<keyword evidence="2 3" id="KW-0732">Signal</keyword>
<dbReference type="InterPro" id="IPR001507">
    <property type="entry name" value="ZP_dom"/>
</dbReference>
<organism evidence="7">
    <name type="scientific">Strongyloides stercoralis</name>
    <name type="common">Threadworm</name>
    <dbReference type="NCBI Taxonomy" id="6248"/>
    <lineage>
        <taxon>Eukaryota</taxon>
        <taxon>Metazoa</taxon>
        <taxon>Ecdysozoa</taxon>
        <taxon>Nematoda</taxon>
        <taxon>Chromadorea</taxon>
        <taxon>Rhabditida</taxon>
        <taxon>Tylenchina</taxon>
        <taxon>Panagrolaimomorpha</taxon>
        <taxon>Strongyloidoidea</taxon>
        <taxon>Strongyloididae</taxon>
        <taxon>Strongyloides</taxon>
    </lineage>
</organism>
<dbReference type="Pfam" id="PF25057">
    <property type="entry name" value="CUT_N"/>
    <property type="match status" value="1"/>
</dbReference>
<dbReference type="WBParaSite" id="TCONS_00010018.p1">
    <property type="protein sequence ID" value="TCONS_00010018.p1"/>
    <property type="gene ID" value="XLOC_007715"/>
</dbReference>
<evidence type="ECO:0000259" key="5">
    <source>
        <dbReference type="PROSITE" id="PS51034"/>
    </source>
</evidence>
<dbReference type="SMART" id="SM00327">
    <property type="entry name" value="VWA"/>
    <property type="match status" value="1"/>
</dbReference>
<feature type="domain" description="VWFA" evidence="4">
    <location>
        <begin position="49"/>
        <end position="219"/>
    </location>
</feature>
<dbReference type="STRING" id="6248.A0A0K0DSE2"/>
<dbReference type="PANTHER" id="PTHR22907">
    <property type="entry name" value="GH04558P"/>
    <property type="match status" value="1"/>
</dbReference>
<feature type="chain" id="PRO_5005326934" evidence="3">
    <location>
        <begin position="21"/>
        <end position="348"/>
    </location>
</feature>
<dbReference type="AlphaFoldDB" id="A0A0K0DSE2"/>
<evidence type="ECO:0000313" key="6">
    <source>
        <dbReference type="Proteomes" id="UP000035681"/>
    </source>
</evidence>
<evidence type="ECO:0000256" key="1">
    <source>
        <dbReference type="ARBA" id="ARBA00022460"/>
    </source>
</evidence>
<dbReference type="InterPro" id="IPR056953">
    <property type="entry name" value="CUT_N"/>
</dbReference>
<dbReference type="Proteomes" id="UP000035681">
    <property type="component" value="Unplaced"/>
</dbReference>
<dbReference type="PROSITE" id="PS50234">
    <property type="entry name" value="VWFA"/>
    <property type="match status" value="1"/>
</dbReference>
<accession>A0A0K0DSE2</accession>
<sequence length="348" mass="40611">MIKNFKIFVLLLFYIYFASSNQIVLPKLLDNKLITTELIEECISIHRADVILLLETSRFIDKYSFNIMKFFSIKLMNRLNITKNGNHFGFITYSNTTHNILPLQWNKYKIKQSLKSIKFNPTGKPNLGETLKIVKETIFSPFTYRESIPKVIFIVTTGHSFDDITSQIEELQKQNILIYSIGVTKNFNLNNLYILSNNPLRVFYLTIPLSSISHLINSIIWDACKASYRVGAPEVICGKKFIGIRLATKKNFEGSIYVMDHFNNEECKRNADEMRDLRSLSLTIPFNRCNVKRWRSINPRGIYTEVTIIIQYHPLFMSEDDQVIKGRCFYQEEPSNVEFSSNYKIKNN</sequence>
<evidence type="ECO:0000313" key="8">
    <source>
        <dbReference type="WBParaSite" id="TCONS_00010018.p1"/>
    </source>
</evidence>
<evidence type="ECO:0000256" key="2">
    <source>
        <dbReference type="ARBA" id="ARBA00022729"/>
    </source>
</evidence>
<dbReference type="Gene3D" id="3.40.50.410">
    <property type="entry name" value="von Willebrand factor, type A domain"/>
    <property type="match status" value="1"/>
</dbReference>
<evidence type="ECO:0000256" key="3">
    <source>
        <dbReference type="SAM" id="SignalP"/>
    </source>
</evidence>
<dbReference type="GO" id="GO:0042302">
    <property type="term" value="F:structural constituent of cuticle"/>
    <property type="evidence" value="ECO:0007669"/>
    <property type="project" value="UniProtKB-KW"/>
</dbReference>
<feature type="signal peptide" evidence="3">
    <location>
        <begin position="1"/>
        <end position="20"/>
    </location>
</feature>
<dbReference type="InterPro" id="IPR002035">
    <property type="entry name" value="VWF_A"/>
</dbReference>
<keyword evidence="1" id="KW-0193">Cuticle</keyword>
<name>A0A0K0DSE2_STRER</name>
<dbReference type="WBParaSite" id="SSTP_0000015200.1">
    <property type="protein sequence ID" value="SSTP_0000015200.1"/>
    <property type="gene ID" value="SSTP_0000015200"/>
</dbReference>
<dbReference type="CDD" id="cd01450">
    <property type="entry name" value="vWFA_subfamily_ECM"/>
    <property type="match status" value="1"/>
</dbReference>
<protein>
    <submittedName>
        <fullName evidence="7 8">VWFA domain-containing protein</fullName>
    </submittedName>
</protein>
<dbReference type="Pfam" id="PF00092">
    <property type="entry name" value="VWA"/>
    <property type="match status" value="1"/>
</dbReference>
<keyword evidence="6" id="KW-1185">Reference proteome</keyword>
<proteinExistence type="predicted"/>
<feature type="domain" description="ZP" evidence="5">
    <location>
        <begin position="236"/>
        <end position="348"/>
    </location>
</feature>
<dbReference type="SUPFAM" id="SSF53300">
    <property type="entry name" value="vWA-like"/>
    <property type="match status" value="1"/>
</dbReference>
<reference evidence="7" key="1">
    <citation type="submission" date="2015-08" db="UniProtKB">
        <authorList>
            <consortium name="WormBaseParasite"/>
        </authorList>
    </citation>
    <scope>IDENTIFICATION</scope>
</reference>
<evidence type="ECO:0000259" key="4">
    <source>
        <dbReference type="PROSITE" id="PS50234"/>
    </source>
</evidence>
<dbReference type="PANTHER" id="PTHR22907:SF47">
    <property type="entry name" value="CUTICLIN-6"/>
    <property type="match status" value="1"/>
</dbReference>
<dbReference type="PROSITE" id="PS51034">
    <property type="entry name" value="ZP_2"/>
    <property type="match status" value="1"/>
</dbReference>
<dbReference type="InterPro" id="IPR051962">
    <property type="entry name" value="Cuticlin"/>
</dbReference>
<evidence type="ECO:0000313" key="7">
    <source>
        <dbReference type="WBParaSite" id="SSTP_0000015200.1"/>
    </source>
</evidence>
<dbReference type="InterPro" id="IPR036465">
    <property type="entry name" value="vWFA_dom_sf"/>
</dbReference>